<keyword evidence="1" id="KW-0472">Membrane</keyword>
<comment type="caution">
    <text evidence="2">The sequence shown here is derived from an EMBL/GenBank/DDBJ whole genome shotgun (WGS) entry which is preliminary data.</text>
</comment>
<feature type="transmembrane region" description="Helical" evidence="1">
    <location>
        <begin position="486"/>
        <end position="519"/>
    </location>
</feature>
<dbReference type="Proteomes" id="UP000545286">
    <property type="component" value="Unassembled WGS sequence"/>
</dbReference>
<organism evidence="2 3">
    <name type="scientific">Pseudoclavibacter helvolus</name>
    <dbReference type="NCBI Taxonomy" id="255205"/>
    <lineage>
        <taxon>Bacteria</taxon>
        <taxon>Bacillati</taxon>
        <taxon>Actinomycetota</taxon>
        <taxon>Actinomycetes</taxon>
        <taxon>Micrococcales</taxon>
        <taxon>Microbacteriaceae</taxon>
        <taxon>Pseudoclavibacter</taxon>
    </lineage>
</organism>
<sequence>MTDTNAHNFGVIARQVEAVGGLVALVGERVNEVDERVGRVASDVGRVSADLQSTNHELLELRKQFTEFVLQAERTANVQRSETKLGTLKADLEREFGHYNVVRRSSIGTLQAFDAGLVSHAAVQHVSEELMIQSPRYWLAPALVALAAWSRDERELTDKAVAETFARDRQKASLFFALVLRRQARLDGATRWLRHYFTSLDPRALHREFAVVLEGVAHEAYGPAGRDLVFTQLGEWSRLLRDDQAIVREQVEKWYRELSVHRGTIDDAAYPTLSTICPEWPVVKDVLERASAVGFVFEKYDSVLKAPIHQSLRVEDQMDDLLEILVTEYDAEEHPHRREIVFHEAVLSSGGDLDRAREAADADIEALEDTLDAVSLVTHSAIHPELLGISQNTQKLAVGAGKSDFESGLGRFTSEYRAAHLDVVTLALGPAHSNFASTLGFGSWSLTTRTQQAEAEASLSSAWDQAVKGYIDSVSFKNRSFVAPAIATAVAGLIGTIWGIGGFFIALLIVGGISALYVWNLKRKADALVAAALATREQALAVSRDLYRSALAEWVDAGIDYQEEDAREASLLDLIAAWPSLQDTEIRSER</sequence>
<keyword evidence="1" id="KW-1133">Transmembrane helix</keyword>
<proteinExistence type="predicted"/>
<keyword evidence="1" id="KW-0812">Transmembrane</keyword>
<dbReference type="EMBL" id="JACHWJ010000004">
    <property type="protein sequence ID" value="MBB2958726.1"/>
    <property type="molecule type" value="Genomic_DNA"/>
</dbReference>
<keyword evidence="3" id="KW-1185">Reference proteome</keyword>
<evidence type="ECO:0000256" key="1">
    <source>
        <dbReference type="SAM" id="Phobius"/>
    </source>
</evidence>
<dbReference type="AlphaFoldDB" id="A0A7W4YH24"/>
<accession>A0A7W4YH24</accession>
<evidence type="ECO:0000313" key="3">
    <source>
        <dbReference type="Proteomes" id="UP000545286"/>
    </source>
</evidence>
<reference evidence="2 3" key="1">
    <citation type="submission" date="2020-08" db="EMBL/GenBank/DDBJ databases">
        <title>Sequencing the genomes of 1000 actinobacteria strains.</title>
        <authorList>
            <person name="Klenk H.-P."/>
        </authorList>
    </citation>
    <scope>NUCLEOTIDE SEQUENCE [LARGE SCALE GENOMIC DNA]</scope>
    <source>
        <strain evidence="2 3">DSM 20419</strain>
    </source>
</reference>
<dbReference type="RefSeq" id="WP_183625875.1">
    <property type="nucleotide sequence ID" value="NZ_JACHWJ010000004.1"/>
</dbReference>
<protein>
    <submittedName>
        <fullName evidence="2">Uncharacterized protein</fullName>
    </submittedName>
</protein>
<evidence type="ECO:0000313" key="2">
    <source>
        <dbReference type="EMBL" id="MBB2958726.1"/>
    </source>
</evidence>
<name>A0A7W4YH24_9MICO</name>
<gene>
    <name evidence="2" type="ORF">FHX72_002872</name>
</gene>